<reference evidence="1 2" key="1">
    <citation type="submission" date="2016-11" db="EMBL/GenBank/DDBJ databases">
        <authorList>
            <person name="Jaros S."/>
            <person name="Januszkiewicz K."/>
            <person name="Wedrychowicz H."/>
        </authorList>
    </citation>
    <scope>NUCLEOTIDE SEQUENCE [LARGE SCALE GENOMIC DNA]</scope>
    <source>
        <strain evidence="1 2">GAS138</strain>
    </source>
</reference>
<evidence type="ECO:0000313" key="1">
    <source>
        <dbReference type="EMBL" id="SHH16886.1"/>
    </source>
</evidence>
<proteinExistence type="predicted"/>
<accession>A0A1M5QSP9</accession>
<evidence type="ECO:0000313" key="2">
    <source>
        <dbReference type="Proteomes" id="UP000189796"/>
    </source>
</evidence>
<sequence length="82" mass="9472">MIECQRTGQREGIYARDVAASSTLFLQKTRARRGGGWALPGDRAQDEARTKLIDRRPRWYPPLPIFLSNHRNPDFCFPLEKA</sequence>
<name>A0A1M5QSP9_9BRAD</name>
<organism evidence="1 2">
    <name type="scientific">Bradyrhizobium erythrophlei</name>
    <dbReference type="NCBI Taxonomy" id="1437360"/>
    <lineage>
        <taxon>Bacteria</taxon>
        <taxon>Pseudomonadati</taxon>
        <taxon>Pseudomonadota</taxon>
        <taxon>Alphaproteobacteria</taxon>
        <taxon>Hyphomicrobiales</taxon>
        <taxon>Nitrobacteraceae</taxon>
        <taxon>Bradyrhizobium</taxon>
    </lineage>
</organism>
<dbReference type="AlphaFoldDB" id="A0A1M5QSP9"/>
<dbReference type="EMBL" id="LT670817">
    <property type="protein sequence ID" value="SHH16886.1"/>
    <property type="molecule type" value="Genomic_DNA"/>
</dbReference>
<dbReference type="Proteomes" id="UP000189796">
    <property type="component" value="Chromosome I"/>
</dbReference>
<protein>
    <submittedName>
        <fullName evidence="1">Uncharacterized protein</fullName>
    </submittedName>
</protein>
<gene>
    <name evidence="1" type="ORF">SAMN05443248_3936</name>
</gene>